<feature type="domain" description="Alpha-L-rhamnosidase six-hairpin glycosidase" evidence="6">
    <location>
        <begin position="667"/>
        <end position="904"/>
    </location>
</feature>
<dbReference type="Pfam" id="PF17390">
    <property type="entry name" value="Bac_rhamnosid_C"/>
    <property type="match status" value="1"/>
</dbReference>
<dbReference type="PIRSF" id="PIRSF010631">
    <property type="entry name" value="A-rhamnsds"/>
    <property type="match status" value="1"/>
</dbReference>
<keyword evidence="3" id="KW-0378">Hydrolase</keyword>
<dbReference type="InterPro" id="IPR035398">
    <property type="entry name" value="Bac_rhamnosid_C"/>
</dbReference>
<evidence type="ECO:0000259" key="6">
    <source>
        <dbReference type="Pfam" id="PF17389"/>
    </source>
</evidence>
<dbReference type="PANTHER" id="PTHR33307:SF6">
    <property type="entry name" value="ALPHA-RHAMNOSIDASE (EUROFUNG)-RELATED"/>
    <property type="match status" value="1"/>
</dbReference>
<dbReference type="InterPro" id="IPR013783">
    <property type="entry name" value="Ig-like_fold"/>
</dbReference>
<dbReference type="InterPro" id="IPR013737">
    <property type="entry name" value="Bac_rhamnosid_N"/>
</dbReference>
<dbReference type="InterPro" id="IPR012341">
    <property type="entry name" value="6hp_glycosidase-like_sf"/>
</dbReference>
<dbReference type="OrthoDB" id="9815108at2"/>
<comment type="catalytic activity">
    <reaction evidence="1">
        <text>Hydrolysis of terminal non-reducing alpha-L-rhamnose residues in alpha-L-rhamnosides.</text>
        <dbReference type="EC" id="3.2.1.40"/>
    </reaction>
</comment>
<evidence type="ECO:0000256" key="2">
    <source>
        <dbReference type="ARBA" id="ARBA00012652"/>
    </source>
</evidence>
<evidence type="ECO:0000259" key="5">
    <source>
        <dbReference type="Pfam" id="PF08531"/>
    </source>
</evidence>
<dbReference type="KEGG" id="ccot:CCAX7_27820"/>
<dbReference type="Proteomes" id="UP000287394">
    <property type="component" value="Chromosome"/>
</dbReference>
<evidence type="ECO:0000259" key="4">
    <source>
        <dbReference type="Pfam" id="PF05592"/>
    </source>
</evidence>
<feature type="domain" description="Alpha-L-rhamnosidase six-hairpin glycosidase" evidence="6">
    <location>
        <begin position="964"/>
        <end position="1089"/>
    </location>
</feature>
<proteinExistence type="predicted"/>
<dbReference type="SUPFAM" id="SSF48208">
    <property type="entry name" value="Six-hairpin glycosidases"/>
    <property type="match status" value="1"/>
</dbReference>
<dbReference type="EMBL" id="AP025739">
    <property type="protein sequence ID" value="BDI30731.1"/>
    <property type="molecule type" value="Genomic_DNA"/>
</dbReference>
<dbReference type="Pfam" id="PF25788">
    <property type="entry name" value="Ig_Rha78A_N"/>
    <property type="match status" value="1"/>
</dbReference>
<feature type="domain" description="Bacterial alpha-L-rhamnosidase N-terminal" evidence="5">
    <location>
        <begin position="384"/>
        <end position="554"/>
    </location>
</feature>
<reference evidence="8 9" key="1">
    <citation type="journal article" date="2019" name="Int. J. Syst. Evol. Microbiol.">
        <title>Capsulimonas corticalis gen. nov., sp. nov., an aerobic capsulated bacterium, of a novel bacterial order, Capsulimonadales ord. nov., of the class Armatimonadia of the phylum Armatimonadetes.</title>
        <authorList>
            <person name="Li J."/>
            <person name="Kudo C."/>
            <person name="Tonouchi A."/>
        </authorList>
    </citation>
    <scope>NUCLEOTIDE SEQUENCE [LARGE SCALE GENOMIC DNA]</scope>
    <source>
        <strain evidence="8 9">AX-7</strain>
    </source>
</reference>
<dbReference type="Gene3D" id="1.50.10.10">
    <property type="match status" value="2"/>
</dbReference>
<dbReference type="EC" id="3.2.1.40" evidence="2"/>
<dbReference type="PANTHER" id="PTHR33307">
    <property type="entry name" value="ALPHA-RHAMNOSIDASE (EUROFUNG)"/>
    <property type="match status" value="1"/>
</dbReference>
<dbReference type="AlphaFoldDB" id="A0A402CTH4"/>
<dbReference type="RefSeq" id="WP_119320672.1">
    <property type="nucleotide sequence ID" value="NZ_AP025739.1"/>
</dbReference>
<gene>
    <name evidence="8" type="ORF">CCAX7_27820</name>
</gene>
<accession>A0A402CTH4</accession>
<dbReference type="GO" id="GO:0030596">
    <property type="term" value="F:alpha-L-rhamnosidase activity"/>
    <property type="evidence" value="ECO:0007669"/>
    <property type="project" value="UniProtKB-EC"/>
</dbReference>
<evidence type="ECO:0000313" key="8">
    <source>
        <dbReference type="EMBL" id="BDI30731.1"/>
    </source>
</evidence>
<evidence type="ECO:0000313" key="9">
    <source>
        <dbReference type="Proteomes" id="UP000287394"/>
    </source>
</evidence>
<evidence type="ECO:0000256" key="1">
    <source>
        <dbReference type="ARBA" id="ARBA00001445"/>
    </source>
</evidence>
<dbReference type="InterPro" id="IPR008928">
    <property type="entry name" value="6-hairpin_glycosidase_sf"/>
</dbReference>
<feature type="domain" description="Alpha-L-rhamnosidase C-terminal" evidence="7">
    <location>
        <begin position="1091"/>
        <end position="1168"/>
    </location>
</feature>
<protein>
    <recommendedName>
        <fullName evidence="2">alpha-L-rhamnosidase</fullName>
        <ecNumber evidence="2">3.2.1.40</ecNumber>
    </recommendedName>
</protein>
<dbReference type="InterPro" id="IPR035396">
    <property type="entry name" value="Bac_rhamnosid6H"/>
</dbReference>
<dbReference type="Pfam" id="PF17389">
    <property type="entry name" value="Bac_rhamnosid6H"/>
    <property type="match status" value="2"/>
</dbReference>
<dbReference type="GO" id="GO:0005975">
    <property type="term" value="P:carbohydrate metabolic process"/>
    <property type="evidence" value="ECO:0007669"/>
    <property type="project" value="InterPro"/>
</dbReference>
<dbReference type="Gene3D" id="2.60.120.260">
    <property type="entry name" value="Galactose-binding domain-like"/>
    <property type="match status" value="3"/>
</dbReference>
<organism evidence="8 9">
    <name type="scientific">Capsulimonas corticalis</name>
    <dbReference type="NCBI Taxonomy" id="2219043"/>
    <lineage>
        <taxon>Bacteria</taxon>
        <taxon>Bacillati</taxon>
        <taxon>Armatimonadota</taxon>
        <taxon>Armatimonadia</taxon>
        <taxon>Capsulimonadales</taxon>
        <taxon>Capsulimonadaceae</taxon>
        <taxon>Capsulimonas</taxon>
    </lineage>
</organism>
<dbReference type="InterPro" id="IPR008902">
    <property type="entry name" value="Rhamnosid_concanavalin"/>
</dbReference>
<evidence type="ECO:0000259" key="7">
    <source>
        <dbReference type="Pfam" id="PF17390"/>
    </source>
</evidence>
<name>A0A402CTH4_9BACT</name>
<sequence>MNDNTEAGARGGVLRMTRRQAVTLVGAALANPAGAATNAANSGARGVPGVSMSLRNLRCEYRVDPLGVDARRPRLSWTIEGGGARGARQTAFQVLAATSPELLAQGRGDLWDSGRVKSDWSSGLAYAGKPLTSRTRCYWKARVWDQNGEATPWSEAALWTMGLLNGSDWKADWISDAALADPANRPRTPIHCYRSEIAHSPDVVKWIVLDLGALKTFDGACLRPAKPDGTHGDIATVWYPVRFQIEVSDSPNFDGAKIIVDRTARNVRPPHPGFSDPERYQFPKTSGRYVRLTVRRLALWDGDDYVLGLGRFQVFDGDTDIAVGAAAKASDSVETDQWSARFLTDPQAHIAYSATPAVLSPRMGGLDSVSRVPMLRREFQVQGQVKMATLYCTARGFYAASLNGQRVTEDLLEPGYTEYDQRLEYRAYDVTPSLQSGANVLGALLSYGWYAGHMNLNDNEYMYGYFPQLLAQLEIEYADGRRETVGSDANWTTMLEGPIRWSDILDGEGYDCRREMPGWDKPNFDAAAWKGVAVIPRGNTPIVWARAQPVRRMQELKPVRLAQVAPGKTIFDMGQEFAGYCRLNADGPAGTRITLKHTEMRYADGTLDRNNLLGTAAQEEYILDGKGPRVFEPHFTYHGFRFVEVTGLTQPATLDTLVGVHLRADAKQAGHIECSNTLYNKLMSASRWTQQNMMFDVPNGCAGRSERLGWTGDIRPCVQTALFHFDSAAFFEKYCADLRASQSDEGRFTDICPRAHLRDTDICIGSPGWADAGVSLPWDLYLNTGDTRILSDHYRSACRWVDFIHRNNPDLIWSRERGMNWGDWLSGGPATPNDIGATAFFGHDADLVARMAQVLGHKADAARYRTLFQGIKTAFTDRFVTPEGVIRIPSRSSNVTAAIRALVKNSSLSFPVTNTALGGDPAPNVVKELTLTYQIGDRRETKNFPEDAVVELSGGGQSLEIVHATYGEKTEGANPGDVQGSYALALDFGLLDAPLRARAAARLAQVIERDGGHPTTGFWSSVEMLKALTENGLHDVAARMLTLTTVPSWGYMVQGDGTTLWESFTANTTVLSLNHWTHSAIGEWFWRHIAGIAPDEAQPGYQAIVIRPRPCAEVNWCKASYESLRGPVTVDWKRSETQFTLNVTIPANMTATVYIPADAGAKITEGGKAITDAPGVQLLRREAQSNVYRVEAGAYQFAAV</sequence>
<dbReference type="Pfam" id="PF05592">
    <property type="entry name" value="Bac_rhamnosid"/>
    <property type="match status" value="1"/>
</dbReference>
<dbReference type="Gene3D" id="2.60.40.10">
    <property type="entry name" value="Immunoglobulins"/>
    <property type="match status" value="1"/>
</dbReference>
<dbReference type="Gene3D" id="2.60.420.10">
    <property type="entry name" value="Maltose phosphorylase, domain 3"/>
    <property type="match status" value="1"/>
</dbReference>
<dbReference type="Pfam" id="PF08531">
    <property type="entry name" value="Bac_rhamnosid_N"/>
    <property type="match status" value="1"/>
</dbReference>
<feature type="domain" description="Alpha-L-rhamnosidase concanavalin-like" evidence="4">
    <location>
        <begin position="563"/>
        <end position="660"/>
    </location>
</feature>
<evidence type="ECO:0000256" key="3">
    <source>
        <dbReference type="ARBA" id="ARBA00022801"/>
    </source>
</evidence>
<dbReference type="InterPro" id="IPR016007">
    <property type="entry name" value="Alpha_rhamnosid"/>
</dbReference>
<keyword evidence="9" id="KW-1185">Reference proteome</keyword>